<sequence length="210" mass="22868">MRSTRQRWVAVSLAGVLVGGCASTPPSNFYTLSSLPATGEGGIIAAEGLGVGLGPVSFPVFLDRPQIVSRETGNRLKVDEFQRWGGTVQDDFLRVWSENLAVLLGTSQIIIFPSEIRYPLDFRVAADVLAFEGTAEGQALLKVRWTVLDAGLDRVLRVREQEYRRPIQAPGDDNAMIAALSATLADFSEDVAETLRRLPRPEPESVQSGL</sequence>
<comment type="caution">
    <text evidence="2">The sequence shown here is derived from an EMBL/GenBank/DDBJ whole genome shotgun (WGS) entry which is preliminary data.</text>
</comment>
<dbReference type="Proteomes" id="UP000471640">
    <property type="component" value="Unassembled WGS sequence"/>
</dbReference>
<dbReference type="Pfam" id="PF03886">
    <property type="entry name" value="ABC_trans_aux"/>
    <property type="match status" value="1"/>
</dbReference>
<evidence type="ECO:0000259" key="1">
    <source>
        <dbReference type="Pfam" id="PF03886"/>
    </source>
</evidence>
<dbReference type="Gene3D" id="3.40.50.10610">
    <property type="entry name" value="ABC-type transport auxiliary lipoprotein component"/>
    <property type="match status" value="1"/>
</dbReference>
<evidence type="ECO:0000313" key="3">
    <source>
        <dbReference type="Proteomes" id="UP000471640"/>
    </source>
</evidence>
<dbReference type="PROSITE" id="PS51257">
    <property type="entry name" value="PROKAR_LIPOPROTEIN"/>
    <property type="match status" value="1"/>
</dbReference>
<organism evidence="2 3">
    <name type="scientific">Thiorhodococcus mannitoliphagus</name>
    <dbReference type="NCBI Taxonomy" id="329406"/>
    <lineage>
        <taxon>Bacteria</taxon>
        <taxon>Pseudomonadati</taxon>
        <taxon>Pseudomonadota</taxon>
        <taxon>Gammaproteobacteria</taxon>
        <taxon>Chromatiales</taxon>
        <taxon>Chromatiaceae</taxon>
        <taxon>Thiorhodococcus</taxon>
    </lineage>
</organism>
<dbReference type="EMBL" id="JAAIJR010000087">
    <property type="protein sequence ID" value="NEX22193.1"/>
    <property type="molecule type" value="Genomic_DNA"/>
</dbReference>
<dbReference type="SUPFAM" id="SSF159594">
    <property type="entry name" value="XCC0632-like"/>
    <property type="match status" value="1"/>
</dbReference>
<reference evidence="2 3" key="2">
    <citation type="submission" date="2020-02" db="EMBL/GenBank/DDBJ databases">
        <title>Genome sequences of Thiorhodococcus mannitoliphagus and Thiorhodococcus minor, purple sulfur photosynthetic bacteria in the gammaproteobacterial family, Chromatiaceae.</title>
        <authorList>
            <person name="Aviles F.A."/>
            <person name="Meyer T.E."/>
            <person name="Kyndt J.A."/>
        </authorList>
    </citation>
    <scope>NUCLEOTIDE SEQUENCE [LARGE SCALE GENOMIC DNA]</scope>
    <source>
        <strain evidence="2 3">DSM 18266</strain>
    </source>
</reference>
<gene>
    <name evidence="2" type="ORF">G3480_18100</name>
</gene>
<evidence type="ECO:0000313" key="2">
    <source>
        <dbReference type="EMBL" id="NEX22193.1"/>
    </source>
</evidence>
<reference evidence="3" key="1">
    <citation type="journal article" date="2020" name="Microbiol. Resour. Announc.">
        <title>Draft Genome Sequences of Thiorhodococcus mannitoliphagus and Thiorhodococcus minor, Purple Sulfur Photosynthetic Bacteria in the Gammaproteobacterial Family Chromatiaceae.</title>
        <authorList>
            <person name="Aviles F.A."/>
            <person name="Meyer T.E."/>
            <person name="Kyndt J.A."/>
        </authorList>
    </citation>
    <scope>NUCLEOTIDE SEQUENCE [LARGE SCALE GENOMIC DNA]</scope>
    <source>
        <strain evidence="3">DSM 18266</strain>
    </source>
</reference>
<dbReference type="InterPro" id="IPR005586">
    <property type="entry name" value="ABC_trans_aux"/>
</dbReference>
<keyword evidence="3" id="KW-1185">Reference proteome</keyword>
<feature type="domain" description="ABC-type transport auxiliary lipoprotein component" evidence="1">
    <location>
        <begin position="30"/>
        <end position="192"/>
    </location>
</feature>
<accession>A0A6P1DYN0</accession>
<proteinExistence type="predicted"/>
<name>A0A6P1DYN0_9GAMM</name>
<dbReference type="AlphaFoldDB" id="A0A6P1DYN0"/>
<protein>
    <submittedName>
        <fullName evidence="2">Membrane integrity-associated transporter subunit PqiC</fullName>
    </submittedName>
</protein>